<sequence length="112" mass="13193">MVDLETFISNHVDDYNRHDVDALVSAFAPDVKIHSLDTGRILMEGRENIRAFYNEKFDYPKLYSDVVERLTIGEKVIDKQIFTSEADTMMIKAVTIYYFKDNLIQDVWFIFE</sequence>
<evidence type="ECO:0000259" key="1">
    <source>
        <dbReference type="Pfam" id="PF12680"/>
    </source>
</evidence>
<dbReference type="SUPFAM" id="SSF54427">
    <property type="entry name" value="NTF2-like"/>
    <property type="match status" value="1"/>
</dbReference>
<dbReference type="EMBL" id="JAUSUR010000006">
    <property type="protein sequence ID" value="MDQ0362230.1"/>
    <property type="molecule type" value="Genomic_DNA"/>
</dbReference>
<gene>
    <name evidence="2" type="ORF">J2S15_002984</name>
</gene>
<dbReference type="Pfam" id="PF12680">
    <property type="entry name" value="SnoaL_2"/>
    <property type="match status" value="1"/>
</dbReference>
<reference evidence="2 3" key="1">
    <citation type="submission" date="2023-07" db="EMBL/GenBank/DDBJ databases">
        <title>Genomic Encyclopedia of Type Strains, Phase IV (KMG-IV): sequencing the most valuable type-strain genomes for metagenomic binning, comparative biology and taxonomic classification.</title>
        <authorList>
            <person name="Goeker M."/>
        </authorList>
    </citation>
    <scope>NUCLEOTIDE SEQUENCE [LARGE SCALE GENOMIC DNA]</scope>
    <source>
        <strain evidence="2 3">DSM 16784</strain>
    </source>
</reference>
<feature type="domain" description="SnoaL-like" evidence="1">
    <location>
        <begin position="11"/>
        <end position="105"/>
    </location>
</feature>
<protein>
    <recommendedName>
        <fullName evidence="1">SnoaL-like domain-containing protein</fullName>
    </recommendedName>
</protein>
<organism evidence="2 3">
    <name type="scientific">Breznakia pachnodae</name>
    <dbReference type="NCBI Taxonomy" id="265178"/>
    <lineage>
        <taxon>Bacteria</taxon>
        <taxon>Bacillati</taxon>
        <taxon>Bacillota</taxon>
        <taxon>Erysipelotrichia</taxon>
        <taxon>Erysipelotrichales</taxon>
        <taxon>Erysipelotrichaceae</taxon>
        <taxon>Breznakia</taxon>
    </lineage>
</organism>
<dbReference type="RefSeq" id="WP_307409653.1">
    <property type="nucleotide sequence ID" value="NZ_JAUSUR010000006.1"/>
</dbReference>
<dbReference type="Proteomes" id="UP001230220">
    <property type="component" value="Unassembled WGS sequence"/>
</dbReference>
<accession>A0ABU0E5S9</accession>
<dbReference type="InterPro" id="IPR037401">
    <property type="entry name" value="SnoaL-like"/>
</dbReference>
<keyword evidence="3" id="KW-1185">Reference proteome</keyword>
<name>A0ABU0E5S9_9FIRM</name>
<proteinExistence type="predicted"/>
<dbReference type="Gene3D" id="3.10.450.50">
    <property type="match status" value="1"/>
</dbReference>
<evidence type="ECO:0000313" key="2">
    <source>
        <dbReference type="EMBL" id="MDQ0362230.1"/>
    </source>
</evidence>
<dbReference type="InterPro" id="IPR032710">
    <property type="entry name" value="NTF2-like_dom_sf"/>
</dbReference>
<evidence type="ECO:0000313" key="3">
    <source>
        <dbReference type="Proteomes" id="UP001230220"/>
    </source>
</evidence>
<comment type="caution">
    <text evidence="2">The sequence shown here is derived from an EMBL/GenBank/DDBJ whole genome shotgun (WGS) entry which is preliminary data.</text>
</comment>